<keyword evidence="3 9" id="KW-0378">Hydrolase</keyword>
<comment type="similarity">
    <text evidence="1 7">Belongs to the peptidase S11 family.</text>
</comment>
<evidence type="ECO:0000256" key="3">
    <source>
        <dbReference type="ARBA" id="ARBA00022801"/>
    </source>
</evidence>
<evidence type="ECO:0000256" key="7">
    <source>
        <dbReference type="RuleBase" id="RU004016"/>
    </source>
</evidence>
<dbReference type="PRINTS" id="PR00725">
    <property type="entry name" value="DADACBPTASE1"/>
</dbReference>
<proteinExistence type="inferred from homology"/>
<dbReference type="PANTHER" id="PTHR21581:SF6">
    <property type="entry name" value="TRAFFICKING PROTEIN PARTICLE COMPLEX SUBUNIT 12"/>
    <property type="match status" value="1"/>
</dbReference>
<dbReference type="SUPFAM" id="SSF56601">
    <property type="entry name" value="beta-lactamase/transpeptidase-like"/>
    <property type="match status" value="1"/>
</dbReference>
<dbReference type="PROSITE" id="PS51724">
    <property type="entry name" value="SPOR"/>
    <property type="match status" value="1"/>
</dbReference>
<accession>A0ABW4JVS4</accession>
<gene>
    <name evidence="9" type="ORF">ACFSC7_05005</name>
</gene>
<comment type="caution">
    <text evidence="9">The sequence shown here is derived from an EMBL/GenBank/DDBJ whole genome shotgun (WGS) entry which is preliminary data.</text>
</comment>
<dbReference type="InterPro" id="IPR001967">
    <property type="entry name" value="Peptidase_S11_N"/>
</dbReference>
<dbReference type="InterPro" id="IPR007730">
    <property type="entry name" value="SPOR-like_dom"/>
</dbReference>
<keyword evidence="10" id="KW-1185">Reference proteome</keyword>
<dbReference type="Gene3D" id="3.40.710.10">
    <property type="entry name" value="DD-peptidase/beta-lactamase superfamily"/>
    <property type="match status" value="1"/>
</dbReference>
<dbReference type="InterPro" id="IPR036680">
    <property type="entry name" value="SPOR-like_sf"/>
</dbReference>
<reference evidence="10" key="1">
    <citation type="journal article" date="2019" name="Int. J. Syst. Evol. Microbiol.">
        <title>The Global Catalogue of Microorganisms (GCM) 10K type strain sequencing project: providing services to taxonomists for standard genome sequencing and annotation.</title>
        <authorList>
            <consortium name="The Broad Institute Genomics Platform"/>
            <consortium name="The Broad Institute Genome Sequencing Center for Infectious Disease"/>
            <person name="Wu L."/>
            <person name="Ma J."/>
        </authorList>
    </citation>
    <scope>NUCLEOTIDE SEQUENCE [LARGE SCALE GENOMIC DNA]</scope>
    <source>
        <strain evidence="10">JCM 3369</strain>
    </source>
</reference>
<keyword evidence="6" id="KW-0961">Cell wall biogenesis/degradation</keyword>
<organism evidence="9 10">
    <name type="scientific">Roseibium aestuarii</name>
    <dbReference type="NCBI Taxonomy" id="2600299"/>
    <lineage>
        <taxon>Bacteria</taxon>
        <taxon>Pseudomonadati</taxon>
        <taxon>Pseudomonadota</taxon>
        <taxon>Alphaproteobacteria</taxon>
        <taxon>Hyphomicrobiales</taxon>
        <taxon>Stappiaceae</taxon>
        <taxon>Roseibium</taxon>
    </lineage>
</organism>
<evidence type="ECO:0000259" key="8">
    <source>
        <dbReference type="PROSITE" id="PS51724"/>
    </source>
</evidence>
<dbReference type="Pfam" id="PF05036">
    <property type="entry name" value="SPOR"/>
    <property type="match status" value="1"/>
</dbReference>
<evidence type="ECO:0000256" key="1">
    <source>
        <dbReference type="ARBA" id="ARBA00007164"/>
    </source>
</evidence>
<evidence type="ECO:0000256" key="6">
    <source>
        <dbReference type="ARBA" id="ARBA00023316"/>
    </source>
</evidence>
<dbReference type="GO" id="GO:0016787">
    <property type="term" value="F:hydrolase activity"/>
    <property type="evidence" value="ECO:0007669"/>
    <property type="project" value="UniProtKB-KW"/>
</dbReference>
<evidence type="ECO:0000256" key="2">
    <source>
        <dbReference type="ARBA" id="ARBA00022729"/>
    </source>
</evidence>
<keyword evidence="2" id="KW-0732">Signal</keyword>
<dbReference type="Pfam" id="PF00768">
    <property type="entry name" value="Peptidase_S11"/>
    <property type="match status" value="1"/>
</dbReference>
<protein>
    <submittedName>
        <fullName evidence="9">Serine hydrolase</fullName>
    </submittedName>
</protein>
<evidence type="ECO:0000313" key="10">
    <source>
        <dbReference type="Proteomes" id="UP001597327"/>
    </source>
</evidence>
<feature type="domain" description="SPOR" evidence="8">
    <location>
        <begin position="354"/>
        <end position="440"/>
    </location>
</feature>
<evidence type="ECO:0000256" key="5">
    <source>
        <dbReference type="ARBA" id="ARBA00022984"/>
    </source>
</evidence>
<dbReference type="PANTHER" id="PTHR21581">
    <property type="entry name" value="D-ALANYL-D-ALANINE CARBOXYPEPTIDASE"/>
    <property type="match status" value="1"/>
</dbReference>
<dbReference type="Proteomes" id="UP001597327">
    <property type="component" value="Unassembled WGS sequence"/>
</dbReference>
<evidence type="ECO:0000256" key="4">
    <source>
        <dbReference type="ARBA" id="ARBA00022960"/>
    </source>
</evidence>
<evidence type="ECO:0000313" key="9">
    <source>
        <dbReference type="EMBL" id="MFD1694866.1"/>
    </source>
</evidence>
<dbReference type="RefSeq" id="WP_377174932.1">
    <property type="nucleotide sequence ID" value="NZ_JBHUFA010000001.1"/>
</dbReference>
<name>A0ABW4JVS4_9HYPH</name>
<dbReference type="InterPro" id="IPR018044">
    <property type="entry name" value="Peptidase_S11"/>
</dbReference>
<dbReference type="InterPro" id="IPR012338">
    <property type="entry name" value="Beta-lactam/transpept-like"/>
</dbReference>
<keyword evidence="4" id="KW-0133">Cell shape</keyword>
<dbReference type="EMBL" id="JBHUFA010000001">
    <property type="protein sequence ID" value="MFD1694866.1"/>
    <property type="molecule type" value="Genomic_DNA"/>
</dbReference>
<keyword evidence="5" id="KW-0573">Peptidoglycan synthesis</keyword>
<dbReference type="Gene3D" id="3.30.70.1070">
    <property type="entry name" value="Sporulation related repeat"/>
    <property type="match status" value="1"/>
</dbReference>
<sequence>MALLSVLMTVSALAATKPRPGQAQLLLDMGSGKVLQEQNADQPLHPASLTKMMTLYLTFEALKSGELDWTSRVPISAEGFATPAFKFALPEGATFTVREAVEGMIVISANDAAQSMCDYLAGRKGTSCGGLMTAKARTLGMSRSTFTNGSGLHDPRQVTTARDMATLGRALIRDFPDTYPMFSQRYFTFRGTKLRGHNSLMYGYEGMDGLKTGFTEPSGYNLVSSAKRGNRRLIGVVLGGTSGGDRAEKMRRMMDTAFGTAAGSEALATLAPSVSRKTTPEAPATAALSATRSAPAGALALREDPAAASATALPFALLAPKQKPARPAASSVPVAPTAGAQAQAVDIPGSRNASANRSAWEVQIAAVERQDAALTLLDDARKTLGGQFGGLAPVTETVGKGANRLIRARLTGFSSKTEAMKACRLLQARDKSCFVVGNKA</sequence>